<dbReference type="PANTHER" id="PTHR22836">
    <property type="entry name" value="WD40 REPEAT PROTEIN"/>
    <property type="match status" value="1"/>
</dbReference>
<feature type="compositionally biased region" description="Polar residues" evidence="2">
    <location>
        <begin position="627"/>
        <end position="646"/>
    </location>
</feature>
<proteinExistence type="predicted"/>
<feature type="compositionally biased region" description="Acidic residues" evidence="2">
    <location>
        <begin position="647"/>
        <end position="657"/>
    </location>
</feature>
<feature type="region of interest" description="Disordered" evidence="2">
    <location>
        <begin position="1091"/>
        <end position="1238"/>
    </location>
</feature>
<keyword evidence="1" id="KW-0507">mRNA processing</keyword>
<dbReference type="InterPro" id="IPR045245">
    <property type="entry name" value="Pfs2-like"/>
</dbReference>
<evidence type="ECO:0000256" key="3">
    <source>
        <dbReference type="SAM" id="Phobius"/>
    </source>
</evidence>
<comment type="function">
    <text evidence="1">Required for 3'-end cleavage and polyadenylation of pre-mRNAs.</text>
</comment>
<feature type="compositionally biased region" description="Polar residues" evidence="2">
    <location>
        <begin position="559"/>
        <end position="609"/>
    </location>
</feature>
<name>A0ABR0F797_ZASCE</name>
<feature type="transmembrane region" description="Helical" evidence="3">
    <location>
        <begin position="31"/>
        <end position="48"/>
    </location>
</feature>
<sequence>MATLLTKMFSALTTLTYPFDVSDDTLDKATIVIWLAVVAEIVIGYYIFRGHLLVPRRELAAIEADLTASEALVDEMLEDRAEQTNNTESETPASDEDDTIAEVNDTLDNLQVDLARTEEELQVSRGELEDARGQIESKEAEVADLIATNNHQEQDFAKLKHENSEQRAEIQALKVQLDQANAVLEKSQKDLTTAKGTARAPERTSKQLKQSKQSTKEATVTENEARLMRELERAREELRAERKRSAALGMENAYLKDSRQGRQQVQTQTQAQAQVQAQAKTTGKEQEAEKSEQTEAKSHGQTELSSEAVDEEKTELKSEGASEEKDENISEEMSEGKNDVANSGAESDDQDESSEEELTVTCSTETTEAQTVTDAGTHVATTAIDPQESHEEDKPAASVDTVVIKSLEEISAQESKEVNNHQPNFTPEQAPQESRPSDMTLAPGQIELTPEPQREQNATAADVNTVAENTHEPPAHAIEGSTHPEATTTGERALEESSSPKKRVHFEENASLPPTAVETNTPSQAIGAAVEESLAEILAQESRTQEPDPAPEPQDETVQETISSAQQAPQPSNVVEEVSQPTTDVLTPSSLDQPTQASQPAVVDTSTQEMDVDVSSADEPAPGAPGASTQPVPQAGDQNGSQNMSAQDDDAMDESSDVSDTNSLFHDAGNDQDTEMPDKKNVSEPVTNQATSTGGQAAPDLVFAPTNPDRVVEMTDCEPEQGQATQQSTQDVPPPKPVETPEFEMTDDEATASQQASSSPQASSSQQTQEPKKRFKPQYPPKEYVQSLIQQVTKNKPVQMPAQTPPAKQNPMPVRDAKRKAVLPPNATASVVCKRCGKPEIANEMLGLCKDCSAAKMPNAPGLIAGLESVSTVQELPFESETRPGGKHARIEEPSDDDEPLADQDDMEVDMEVDIKKLDGPKDLSGFNGEDKHLRGYHVPADRDDDQLKFFPSEVNRPLHYLERADSRTLIKQWLLQSLDDLCRLQSEVKKPALGPDFIRYRLPLIATRLQHIIDYGIQENRWRRDRIDDSDVKPFRDVAKKYHMECINLLNRINRWLQTNTDGQSPPIDVFATDTLRKIKELAAIIENAARPIPRPSARKPTIFSPRQPPSGPGPAQTRPQGQGPVGGIILCLPRGNGSANTNGTQSPSTNSTTTQQAPTNNTPSVQPPQVQPTSSNSAPTEQAPANNTPNVQQGQPNSTNSGTTPQPATNNTSSQTKQLPELLPPCDPTRLGPLPQVSDEEKAKIMQELADDWARPHSIAPQMQHDPRRYELVLRRRQRDAVPRNSDRWEYLNRHVQNLKAEIMHGIPPRPYVFPPPRR</sequence>
<feature type="compositionally biased region" description="Acidic residues" evidence="2">
    <location>
        <begin position="894"/>
        <end position="903"/>
    </location>
</feature>
<evidence type="ECO:0000256" key="1">
    <source>
        <dbReference type="RuleBase" id="RU369034"/>
    </source>
</evidence>
<comment type="caution">
    <text evidence="4">The sequence shown here is derived from an EMBL/GenBank/DDBJ whole genome shotgun (WGS) entry which is preliminary data.</text>
</comment>
<feature type="region of interest" description="Disordered" evidence="2">
    <location>
        <begin position="238"/>
        <end position="823"/>
    </location>
</feature>
<feature type="compositionally biased region" description="Polar residues" evidence="2">
    <location>
        <begin position="684"/>
        <end position="695"/>
    </location>
</feature>
<feature type="region of interest" description="Disordered" evidence="2">
    <location>
        <begin position="188"/>
        <end position="223"/>
    </location>
</feature>
<evidence type="ECO:0000256" key="2">
    <source>
        <dbReference type="SAM" id="MobiDB-lite"/>
    </source>
</evidence>
<evidence type="ECO:0000313" key="4">
    <source>
        <dbReference type="EMBL" id="KAK4508733.1"/>
    </source>
</evidence>
<reference evidence="4 5" key="1">
    <citation type="journal article" date="2023" name="G3 (Bethesda)">
        <title>A chromosome-level genome assembly of Zasmidium syzygii isolated from banana leaves.</title>
        <authorList>
            <person name="van Westerhoven A.C."/>
            <person name="Mehrabi R."/>
            <person name="Talebi R."/>
            <person name="Steentjes M.B.F."/>
            <person name="Corcolon B."/>
            <person name="Chong P.A."/>
            <person name="Kema G.H.J."/>
            <person name="Seidl M.F."/>
        </authorList>
    </citation>
    <scope>NUCLEOTIDE SEQUENCE [LARGE SCALE GENOMIC DNA]</scope>
    <source>
        <strain evidence="4 5">P124</strain>
    </source>
</reference>
<organism evidence="4 5">
    <name type="scientific">Zasmidium cellare</name>
    <name type="common">Wine cellar mold</name>
    <name type="synonym">Racodium cellare</name>
    <dbReference type="NCBI Taxonomy" id="395010"/>
    <lineage>
        <taxon>Eukaryota</taxon>
        <taxon>Fungi</taxon>
        <taxon>Dikarya</taxon>
        <taxon>Ascomycota</taxon>
        <taxon>Pezizomycotina</taxon>
        <taxon>Dothideomycetes</taxon>
        <taxon>Dothideomycetidae</taxon>
        <taxon>Mycosphaerellales</taxon>
        <taxon>Mycosphaerellaceae</taxon>
        <taxon>Zasmidium</taxon>
    </lineage>
</organism>
<comment type="subcellular location">
    <subcellularLocation>
        <location evidence="1">Nucleus</location>
    </subcellularLocation>
</comment>
<feature type="compositionally biased region" description="Polar residues" evidence="2">
    <location>
        <begin position="787"/>
        <end position="796"/>
    </location>
</feature>
<dbReference type="Proteomes" id="UP001305779">
    <property type="component" value="Unassembled WGS sequence"/>
</dbReference>
<feature type="compositionally biased region" description="Acidic residues" evidence="2">
    <location>
        <begin position="346"/>
        <end position="358"/>
    </location>
</feature>
<feature type="compositionally biased region" description="Polar residues" evidence="2">
    <location>
        <begin position="420"/>
        <end position="434"/>
    </location>
</feature>
<keyword evidence="3" id="KW-0812">Transmembrane</keyword>
<feature type="compositionally biased region" description="Acidic residues" evidence="2">
    <location>
        <begin position="741"/>
        <end position="750"/>
    </location>
</feature>
<feature type="compositionally biased region" description="Polar residues" evidence="2">
    <location>
        <begin position="1180"/>
        <end position="1220"/>
    </location>
</feature>
<feature type="compositionally biased region" description="Basic and acidic residues" evidence="2">
    <location>
        <begin position="880"/>
        <end position="893"/>
    </location>
</feature>
<dbReference type="PANTHER" id="PTHR22836:SF0">
    <property type="entry name" value="PRE-MRNA 3' END PROCESSING PROTEIN WDR33"/>
    <property type="match status" value="1"/>
</dbReference>
<feature type="compositionally biased region" description="Low complexity" evidence="2">
    <location>
        <begin position="751"/>
        <end position="769"/>
    </location>
</feature>
<feature type="compositionally biased region" description="Polar residues" evidence="2">
    <location>
        <begin position="722"/>
        <end position="731"/>
    </location>
</feature>
<feature type="region of interest" description="Disordered" evidence="2">
    <location>
        <begin position="877"/>
        <end position="903"/>
    </location>
</feature>
<accession>A0ABR0F797</accession>
<keyword evidence="1" id="KW-0539">Nucleus</keyword>
<gene>
    <name evidence="4" type="ORF">PRZ48_002472</name>
</gene>
<keyword evidence="3" id="KW-0472">Membrane</keyword>
<feature type="compositionally biased region" description="Basic and acidic residues" evidence="2">
    <location>
        <begin position="282"/>
        <end position="300"/>
    </location>
</feature>
<feature type="compositionally biased region" description="Low complexity" evidence="2">
    <location>
        <begin position="1142"/>
        <end position="1166"/>
    </location>
</feature>
<dbReference type="EMBL" id="JAXOVC010000001">
    <property type="protein sequence ID" value="KAK4508733.1"/>
    <property type="molecule type" value="Genomic_DNA"/>
</dbReference>
<feature type="compositionally biased region" description="Low complexity" evidence="2">
    <location>
        <begin position="261"/>
        <end position="281"/>
    </location>
</feature>
<keyword evidence="3" id="KW-1133">Transmembrane helix</keyword>
<feature type="compositionally biased region" description="Polar residues" evidence="2">
    <location>
        <begin position="360"/>
        <end position="374"/>
    </location>
</feature>
<evidence type="ECO:0000313" key="5">
    <source>
        <dbReference type="Proteomes" id="UP001305779"/>
    </source>
</evidence>
<protein>
    <recommendedName>
        <fullName evidence="1">Polyadenylation factor subunit 2</fullName>
    </recommendedName>
</protein>
<keyword evidence="5" id="KW-1185">Reference proteome</keyword>
<feature type="compositionally biased region" description="Acidic residues" evidence="2">
    <location>
        <begin position="324"/>
        <end position="333"/>
    </location>
</feature>
<feature type="compositionally biased region" description="Basic and acidic residues" evidence="2">
    <location>
        <begin position="314"/>
        <end position="323"/>
    </location>
</feature>